<dbReference type="EMBL" id="VJZC01000070">
    <property type="protein sequence ID" value="MPY58082.1"/>
    <property type="molecule type" value="Genomic_DNA"/>
</dbReference>
<sequence length="1002" mass="106938">MSEIVPKNDQLRIMKNFRADRRLRKSGKGAHLPASWDAGDSGDDLPQIGRSSALSMLRDTASEVRKGRAGVAFVSGAAGMGKTSLLTRARAEFERHDGTVLFATGREPGFPGKTLRDLFGPLGLTAPDAATSPLLAGTARWALPTLLPGSEPDFGEVGENARYLILSGLSRLATRVMADGPLTIMLDDAHRCDPLVLRWVDFLLQRTFADPLLVVLAYDPDATGPGRELLTTVTRHAAGTTVELGPLSSDEIADLITAALGASLEPSFVRLCSKLSGGSPLSLRSLLAELRDHGVRPEGPGLRRAADIGERVLSRAVPARLDRLPENVRKVAVGIALLGATEPRTIAALLKLSAPTVAAAVDALRRQGLLAPERLEFVAGQVHGTVLGELPPGDLDALRLRGALLLHDEGRPPEEVAHLLVDLPELQEPWMTSTLRSAAADARRRGDPEDEVRFLERVLQAVPDHPETLIELATALSDADPEAAMPHLMRAIERTADFWARVALVTRYGVLSLRTRKASPAFRLLSDVLDAVDGAPEQLPAADSFLHRQAQAVFLSVGVCSKPHVRETLRRARTMAVPHGGTPSDRAAVGTLAGTVMLDGGSAEQAADHARAAVSGALAVGHEPLILAAKVLDRAGLPEEALAALDRIVENTRRVGAVRAQCDALAIRSGVAMRMGRPTGGAADAQAAMNLARDRNWNTPRIGFAAMLVNRGEPERAGALLDEINQPNFAWEHHEVLVLRGCARLLLGDSEGGLSLLLRCGRSMAEAGISSSVLAPWWVPAAVVLTDLDRRPEALALVEAQEEWSLRWGTPESVGLSLLARGVATPGRRGLELMTKAVERLAASPARFSQLQAELLLGRGLLQIGDDAGARKYLRRAVNLAVRCGSPSTHAIARRLLVTAGGRMRGLNNKLADLLTAAERRVADHAMAGATNRDIAVALFVTLRTVETHLSSVYRKLGVSSRAEMVTALRESSAAERAIRPRGVATTSRRAGKPDGVRSGRE</sequence>
<dbReference type="GO" id="GO:0003677">
    <property type="term" value="F:DNA binding"/>
    <property type="evidence" value="ECO:0007669"/>
    <property type="project" value="InterPro"/>
</dbReference>
<dbReference type="CDD" id="cd06170">
    <property type="entry name" value="LuxR_C_like"/>
    <property type="match status" value="1"/>
</dbReference>
<feature type="region of interest" description="Disordered" evidence="3">
    <location>
        <begin position="22"/>
        <end position="44"/>
    </location>
</feature>
<evidence type="ECO:0000313" key="5">
    <source>
        <dbReference type="EMBL" id="MPY58082.1"/>
    </source>
</evidence>
<dbReference type="SMART" id="SM00421">
    <property type="entry name" value="HTH_LUXR"/>
    <property type="match status" value="1"/>
</dbReference>
<proteinExistence type="predicted"/>
<dbReference type="InterPro" id="IPR041664">
    <property type="entry name" value="AAA_16"/>
</dbReference>
<dbReference type="InterPro" id="IPR036388">
    <property type="entry name" value="WH-like_DNA-bd_sf"/>
</dbReference>
<evidence type="ECO:0000259" key="4">
    <source>
        <dbReference type="PROSITE" id="PS50043"/>
    </source>
</evidence>
<dbReference type="GO" id="GO:0005737">
    <property type="term" value="C:cytoplasm"/>
    <property type="evidence" value="ECO:0007669"/>
    <property type="project" value="TreeGrafter"/>
</dbReference>
<dbReference type="InterPro" id="IPR027417">
    <property type="entry name" value="P-loop_NTPase"/>
</dbReference>
<dbReference type="InterPro" id="IPR011990">
    <property type="entry name" value="TPR-like_helical_dom_sf"/>
</dbReference>
<organism evidence="5 6">
    <name type="scientific">Streptomyces spongiae</name>
    <dbReference type="NCBI Taxonomy" id="565072"/>
    <lineage>
        <taxon>Bacteria</taxon>
        <taxon>Bacillati</taxon>
        <taxon>Actinomycetota</taxon>
        <taxon>Actinomycetes</taxon>
        <taxon>Kitasatosporales</taxon>
        <taxon>Streptomycetaceae</taxon>
        <taxon>Streptomyces</taxon>
    </lineage>
</organism>
<dbReference type="GO" id="GO:0006355">
    <property type="term" value="P:regulation of DNA-templated transcription"/>
    <property type="evidence" value="ECO:0007669"/>
    <property type="project" value="InterPro"/>
</dbReference>
<feature type="domain" description="HTH luxR-type" evidence="4">
    <location>
        <begin position="908"/>
        <end position="973"/>
    </location>
</feature>
<name>A0A5N8XF43_9ACTN</name>
<dbReference type="Gene3D" id="1.25.40.10">
    <property type="entry name" value="Tetratricopeptide repeat domain"/>
    <property type="match status" value="1"/>
</dbReference>
<evidence type="ECO:0000256" key="2">
    <source>
        <dbReference type="ARBA" id="ARBA00022840"/>
    </source>
</evidence>
<comment type="caution">
    <text evidence="5">The sequence shown here is derived from an EMBL/GenBank/DDBJ whole genome shotgun (WGS) entry which is preliminary data.</text>
</comment>
<feature type="region of interest" description="Disordered" evidence="3">
    <location>
        <begin position="973"/>
        <end position="1002"/>
    </location>
</feature>
<dbReference type="Proteomes" id="UP000400924">
    <property type="component" value="Unassembled WGS sequence"/>
</dbReference>
<reference evidence="5 6" key="1">
    <citation type="submission" date="2019-07" db="EMBL/GenBank/DDBJ databases">
        <title>New species of Amycolatopsis and Streptomyces.</title>
        <authorList>
            <person name="Duangmal K."/>
            <person name="Teo W.F.A."/>
            <person name="Lipun K."/>
        </authorList>
    </citation>
    <scope>NUCLEOTIDE SEQUENCE [LARGE SCALE GENOMIC DNA]</scope>
    <source>
        <strain evidence="5 6">NBRC 106415</strain>
    </source>
</reference>
<dbReference type="RefSeq" id="WP_152771659.1">
    <property type="nucleotide sequence ID" value="NZ_VJZC01000070.1"/>
</dbReference>
<protein>
    <submittedName>
        <fullName evidence="5">AAA family ATPase</fullName>
    </submittedName>
</protein>
<evidence type="ECO:0000256" key="3">
    <source>
        <dbReference type="SAM" id="MobiDB-lite"/>
    </source>
</evidence>
<evidence type="ECO:0000256" key="1">
    <source>
        <dbReference type="ARBA" id="ARBA00022741"/>
    </source>
</evidence>
<keyword evidence="2" id="KW-0067">ATP-binding</keyword>
<dbReference type="SUPFAM" id="SSF48452">
    <property type="entry name" value="TPR-like"/>
    <property type="match status" value="1"/>
</dbReference>
<dbReference type="Pfam" id="PF13191">
    <property type="entry name" value="AAA_16"/>
    <property type="match status" value="1"/>
</dbReference>
<dbReference type="SUPFAM" id="SSF46894">
    <property type="entry name" value="C-terminal effector domain of the bipartite response regulators"/>
    <property type="match status" value="1"/>
</dbReference>
<dbReference type="PANTHER" id="PTHR16305:SF35">
    <property type="entry name" value="TRANSCRIPTIONAL ACTIVATOR DOMAIN"/>
    <property type="match status" value="1"/>
</dbReference>
<dbReference type="PANTHER" id="PTHR16305">
    <property type="entry name" value="TESTICULAR SOLUBLE ADENYLYL CYCLASE"/>
    <property type="match status" value="1"/>
</dbReference>
<keyword evidence="1" id="KW-0547">Nucleotide-binding</keyword>
<dbReference type="OrthoDB" id="3178131at2"/>
<accession>A0A5N8XF43</accession>
<dbReference type="Gene3D" id="1.10.10.10">
    <property type="entry name" value="Winged helix-like DNA-binding domain superfamily/Winged helix DNA-binding domain"/>
    <property type="match status" value="1"/>
</dbReference>
<dbReference type="AlphaFoldDB" id="A0A5N8XF43"/>
<dbReference type="SUPFAM" id="SSF52540">
    <property type="entry name" value="P-loop containing nucleoside triphosphate hydrolases"/>
    <property type="match status" value="1"/>
</dbReference>
<feature type="compositionally biased region" description="Basic and acidic residues" evidence="3">
    <location>
        <begin position="992"/>
        <end position="1002"/>
    </location>
</feature>
<dbReference type="Pfam" id="PF00196">
    <property type="entry name" value="GerE"/>
    <property type="match status" value="1"/>
</dbReference>
<dbReference type="PRINTS" id="PR00038">
    <property type="entry name" value="HTHLUXR"/>
</dbReference>
<dbReference type="PROSITE" id="PS00622">
    <property type="entry name" value="HTH_LUXR_1"/>
    <property type="match status" value="1"/>
</dbReference>
<dbReference type="GO" id="GO:0005524">
    <property type="term" value="F:ATP binding"/>
    <property type="evidence" value="ECO:0007669"/>
    <property type="project" value="UniProtKB-KW"/>
</dbReference>
<dbReference type="InterPro" id="IPR000792">
    <property type="entry name" value="Tscrpt_reg_LuxR_C"/>
</dbReference>
<dbReference type="InterPro" id="IPR016032">
    <property type="entry name" value="Sig_transdc_resp-reg_C-effctor"/>
</dbReference>
<evidence type="ECO:0000313" key="6">
    <source>
        <dbReference type="Proteomes" id="UP000400924"/>
    </source>
</evidence>
<dbReference type="GO" id="GO:0004016">
    <property type="term" value="F:adenylate cyclase activity"/>
    <property type="evidence" value="ECO:0007669"/>
    <property type="project" value="TreeGrafter"/>
</dbReference>
<keyword evidence="6" id="KW-1185">Reference proteome</keyword>
<gene>
    <name evidence="5" type="ORF">FNH08_13150</name>
</gene>
<dbReference type="PROSITE" id="PS50043">
    <property type="entry name" value="HTH_LUXR_2"/>
    <property type="match status" value="1"/>
</dbReference>